<dbReference type="STRING" id="37659.GCA_000703125_01608"/>
<dbReference type="AlphaFoldDB" id="A0A2S6FZR7"/>
<dbReference type="InterPro" id="IPR017087">
    <property type="entry name" value="UCP037004"/>
</dbReference>
<dbReference type="OrthoDB" id="9797779at2"/>
<dbReference type="Pfam" id="PF08349">
    <property type="entry name" value="DUF1722"/>
    <property type="match status" value="1"/>
</dbReference>
<dbReference type="RefSeq" id="WP_104409134.1">
    <property type="nucleotide sequence ID" value="NZ_PTIS01000002.1"/>
</dbReference>
<evidence type="ECO:0000259" key="1">
    <source>
        <dbReference type="Pfam" id="PF08349"/>
    </source>
</evidence>
<dbReference type="PIRSF" id="PIRSF037004">
    <property type="entry name" value="UCP037004"/>
    <property type="match status" value="1"/>
</dbReference>
<dbReference type="Proteomes" id="UP000239863">
    <property type="component" value="Unassembled WGS sequence"/>
</dbReference>
<dbReference type="Pfam" id="PF04463">
    <property type="entry name" value="2-thiour_desulf"/>
    <property type="match status" value="1"/>
</dbReference>
<proteinExistence type="predicted"/>
<name>A0A2S6FZR7_9CLOT</name>
<organism evidence="2 3">
    <name type="scientific">Clostridium algidicarnis DSM 15099</name>
    <dbReference type="NCBI Taxonomy" id="1121295"/>
    <lineage>
        <taxon>Bacteria</taxon>
        <taxon>Bacillati</taxon>
        <taxon>Bacillota</taxon>
        <taxon>Clostridia</taxon>
        <taxon>Eubacteriales</taxon>
        <taxon>Clostridiaceae</taxon>
        <taxon>Clostridium</taxon>
    </lineage>
</organism>
<evidence type="ECO:0000313" key="3">
    <source>
        <dbReference type="Proteomes" id="UP000239863"/>
    </source>
</evidence>
<dbReference type="InterPro" id="IPR013560">
    <property type="entry name" value="DUF1722"/>
</dbReference>
<feature type="domain" description="DUF1722" evidence="1">
    <location>
        <begin position="191"/>
        <end position="307"/>
    </location>
</feature>
<accession>A0A2S6FZR7</accession>
<dbReference type="PANTHER" id="PTHR30087">
    <property type="entry name" value="INNER MEMBRANE PROTEIN"/>
    <property type="match status" value="1"/>
</dbReference>
<comment type="caution">
    <text evidence="2">The sequence shown here is derived from an EMBL/GenBank/DDBJ whole genome shotgun (WGS) entry which is preliminary data.</text>
</comment>
<dbReference type="InterPro" id="IPR007553">
    <property type="entry name" value="2-thiour_desulf"/>
</dbReference>
<reference evidence="2 3" key="1">
    <citation type="submission" date="2018-02" db="EMBL/GenBank/DDBJ databases">
        <title>Genomic Encyclopedia of Archaeal and Bacterial Type Strains, Phase II (KMG-II): from individual species to whole genera.</title>
        <authorList>
            <person name="Goeker M."/>
        </authorList>
    </citation>
    <scope>NUCLEOTIDE SEQUENCE [LARGE SCALE GENOMIC DNA]</scope>
    <source>
        <strain evidence="2 3">DSM 15099</strain>
    </source>
</reference>
<dbReference type="PANTHER" id="PTHR30087:SF0">
    <property type="entry name" value="INNER MEMBRANE PROTEIN"/>
    <property type="match status" value="1"/>
</dbReference>
<evidence type="ECO:0000313" key="2">
    <source>
        <dbReference type="EMBL" id="PPK49102.1"/>
    </source>
</evidence>
<gene>
    <name evidence="2" type="ORF">BD821_10213</name>
</gene>
<dbReference type="EMBL" id="PTIS01000002">
    <property type="protein sequence ID" value="PPK49102.1"/>
    <property type="molecule type" value="Genomic_DNA"/>
</dbReference>
<sequence length="322" mass="37393">MDEINKPKVVVSRCLGFSACRYNGDTVSNKFVSNLKDYVEYNTVCPEVGIGLGVPRDSVRLVSKEDKITLYQPKTGNTYTKEMEDYSLEFLDSLKDVDGFILKGRSPTCGIKDVKIYLGKEKSSGSTKGAGIFAREVMKRYPYLAIEEEGRLTNFRIREHFLTKLYIMFKFRQVKETKSMANLVKFQSDNKYLLMAYNQKEQKVLGRIVANHDKKSFDEIIEKYREHLGYSFRTLPRYTNYINTLMHIFGYFSDNLSSNEKIFVLGTFDKYKDSKVPLSVPMNLLRSYVIKYEQSYLLDQTIWQPYPEELVDISDTGKIDDL</sequence>
<protein>
    <submittedName>
        <fullName evidence="2">Uncharacterized protein YbgA (DUF1722 family)</fullName>
    </submittedName>
</protein>